<evidence type="ECO:0000259" key="1">
    <source>
        <dbReference type="Pfam" id="PF13358"/>
    </source>
</evidence>
<dbReference type="Gene3D" id="3.30.420.10">
    <property type="entry name" value="Ribonuclease H-like superfamily/Ribonuclease H"/>
    <property type="match status" value="1"/>
</dbReference>
<reference evidence="2" key="1">
    <citation type="journal article" date="2016" name="Proc. Natl. Acad. Sci. U.S.A.">
        <title>Lipid metabolic changes in an early divergent fungus govern the establishment of a mutualistic symbiosis with endobacteria.</title>
        <authorList>
            <person name="Lastovetsky O.A."/>
            <person name="Gaspar M.L."/>
            <person name="Mondo S.J."/>
            <person name="LaButti K.M."/>
            <person name="Sandor L."/>
            <person name="Grigoriev I.V."/>
            <person name="Henry S.A."/>
            <person name="Pawlowska T.E."/>
        </authorList>
    </citation>
    <scope>NUCLEOTIDE SEQUENCE [LARGE SCALE GENOMIC DNA]</scope>
    <source>
        <strain evidence="2">ATCC 52814</strain>
    </source>
</reference>
<feature type="domain" description="Tc1-like transposase DDE" evidence="1">
    <location>
        <begin position="346"/>
        <end position="432"/>
    </location>
</feature>
<dbReference type="Pfam" id="PF13358">
    <property type="entry name" value="DDE_3"/>
    <property type="match status" value="1"/>
</dbReference>
<gene>
    <name evidence="2" type="ORF">BCV72DRAFT_309134</name>
</gene>
<dbReference type="InterPro" id="IPR038717">
    <property type="entry name" value="Tc1-like_DDE_dom"/>
</dbReference>
<dbReference type="PANTHER" id="PTHR46564">
    <property type="entry name" value="TRANSPOSASE"/>
    <property type="match status" value="1"/>
</dbReference>
<organism evidence="2">
    <name type="scientific">Rhizopus microsporus var. microsporus</name>
    <dbReference type="NCBI Taxonomy" id="86635"/>
    <lineage>
        <taxon>Eukaryota</taxon>
        <taxon>Fungi</taxon>
        <taxon>Fungi incertae sedis</taxon>
        <taxon>Mucoromycota</taxon>
        <taxon>Mucoromycotina</taxon>
        <taxon>Mucoromycetes</taxon>
        <taxon>Mucorales</taxon>
        <taxon>Mucorineae</taxon>
        <taxon>Rhizopodaceae</taxon>
        <taxon>Rhizopus</taxon>
    </lineage>
</organism>
<protein>
    <recommendedName>
        <fullName evidence="1">Tc1-like transposase DDE domain-containing protein</fullName>
    </recommendedName>
</protein>
<dbReference type="VEuPathDB" id="FungiDB:BCV72DRAFT_309134"/>
<dbReference type="InterPro" id="IPR036397">
    <property type="entry name" value="RNaseH_sf"/>
</dbReference>
<accession>A0A1X0QRN7</accession>
<proteinExistence type="predicted"/>
<dbReference type="Proteomes" id="UP000242414">
    <property type="component" value="Unassembled WGS sequence"/>
</dbReference>
<dbReference type="PANTHER" id="PTHR46564:SF1">
    <property type="entry name" value="TRANSPOSASE"/>
    <property type="match status" value="1"/>
</dbReference>
<dbReference type="EMBL" id="KV922052">
    <property type="protein sequence ID" value="ORE02404.1"/>
    <property type="molecule type" value="Genomic_DNA"/>
</dbReference>
<dbReference type="OrthoDB" id="2223235at2759"/>
<dbReference type="GO" id="GO:0003676">
    <property type="term" value="F:nucleic acid binding"/>
    <property type="evidence" value="ECO:0007669"/>
    <property type="project" value="InterPro"/>
</dbReference>
<evidence type="ECO:0000313" key="2">
    <source>
        <dbReference type="EMBL" id="ORE02404.1"/>
    </source>
</evidence>
<name>A0A1X0QRN7_RHIZD</name>
<dbReference type="AlphaFoldDB" id="A0A1X0QRN7"/>
<sequence>MKPSTARSVRGTPAIVTSPSVRATSHTILGAISTCEIVIMEIYVPLTPKRIQVVGAQKRKFEKWLKKDVLSHSKWVFKRRYSATSNHQFIRQPIIEALPGHTAFYLCDHADTDKKAKNNTDNDQNSSSNQLEVMHPKKARITMKSSIKIGYIAKISKRVMADENYELSFAFEIKQWITEKTSENMNWKTIKKPLRIDDEPLIELEKKEPFSSFPMSLLINYQDVKNIINAHMNKLSRKKPIDWNNEEKIQEHLDWIRKWEKIDMDFTRSCISLDEFTFHINLKRSMAWSKKGTPEVVTVLKTRATTTTILGVISAEGLIKCSLRFPQHSSSKKRKRGDDAGYVSKGTVTGHYVSFLKATVDKMDQYSHMKDHYLVMDNAPIHTSEDIARYVESRGYRCTCLPSHSSELNPIEQFWSVVKSKVKRNGFLEKDTLMTRISEASNTLRLSDFKGFAEHSLKCLNKCRNRQPL</sequence>